<evidence type="ECO:0000259" key="3">
    <source>
        <dbReference type="PROSITE" id="PS50240"/>
    </source>
</evidence>
<dbReference type="EMBL" id="CP060780">
    <property type="protein sequence ID" value="QNP42852.1"/>
    <property type="molecule type" value="Genomic_DNA"/>
</dbReference>
<dbReference type="Proteomes" id="UP000516134">
    <property type="component" value="Chromosome"/>
</dbReference>
<dbReference type="Gene3D" id="2.40.10.10">
    <property type="entry name" value="Trypsin-like serine proteases"/>
    <property type="match status" value="1"/>
</dbReference>
<evidence type="ECO:0000256" key="1">
    <source>
        <dbReference type="ARBA" id="ARBA00023157"/>
    </source>
</evidence>
<dbReference type="RefSeq" id="WP_187714284.1">
    <property type="nucleotide sequence ID" value="NZ_CP060780.1"/>
</dbReference>
<reference evidence="4 5" key="1">
    <citation type="submission" date="2020-08" db="EMBL/GenBank/DDBJ databases">
        <title>Genome sequence of Sphingomonas daechungensis KACC 18115T.</title>
        <authorList>
            <person name="Hyun D.-W."/>
            <person name="Bae J.-W."/>
        </authorList>
    </citation>
    <scope>NUCLEOTIDE SEQUENCE [LARGE SCALE GENOMIC DNA]</scope>
    <source>
        <strain evidence="4 5">KACC 18115</strain>
    </source>
</reference>
<feature type="compositionally biased region" description="Basic residues" evidence="2">
    <location>
        <begin position="168"/>
        <end position="184"/>
    </location>
</feature>
<dbReference type="InterPro" id="IPR050430">
    <property type="entry name" value="Peptidase_S1"/>
</dbReference>
<sequence length="184" mass="20238">MLLFLLAAAALSVQEAGPPDEQQEGTTGATPWQVQIYSGHPVWTQEDKESGRDGWDLAHKCGGSLIAQGWVLTAAHCINQARIDNGHRVRLGADYIDNDEGVTFRIDRMVRHADWNQKEHAYDIALVHFVADPETNPVNAGPISPIALYDGPPSSRTSMSMRPAGVSSKRRRAQASRRNLRLST</sequence>
<dbReference type="InterPro" id="IPR009003">
    <property type="entry name" value="Peptidase_S1_PA"/>
</dbReference>
<accession>A0ABX6T1R9</accession>
<keyword evidence="5" id="KW-1185">Reference proteome</keyword>
<dbReference type="Pfam" id="PF00089">
    <property type="entry name" value="Trypsin"/>
    <property type="match status" value="1"/>
</dbReference>
<name>A0ABX6T1R9_9SPHN</name>
<organism evidence="4 5">
    <name type="scientific">Sphingomonas daechungensis</name>
    <dbReference type="NCBI Taxonomy" id="1176646"/>
    <lineage>
        <taxon>Bacteria</taxon>
        <taxon>Pseudomonadati</taxon>
        <taxon>Pseudomonadota</taxon>
        <taxon>Alphaproteobacteria</taxon>
        <taxon>Sphingomonadales</taxon>
        <taxon>Sphingomonadaceae</taxon>
        <taxon>Sphingomonas</taxon>
    </lineage>
</organism>
<dbReference type="InterPro" id="IPR018114">
    <property type="entry name" value="TRYPSIN_HIS"/>
</dbReference>
<dbReference type="PROSITE" id="PS50240">
    <property type="entry name" value="TRYPSIN_DOM"/>
    <property type="match status" value="1"/>
</dbReference>
<feature type="region of interest" description="Disordered" evidence="2">
    <location>
        <begin position="149"/>
        <end position="184"/>
    </location>
</feature>
<dbReference type="PANTHER" id="PTHR24276:SF98">
    <property type="entry name" value="FI18310P1-RELATED"/>
    <property type="match status" value="1"/>
</dbReference>
<keyword evidence="1" id="KW-1015">Disulfide bond</keyword>
<dbReference type="PANTHER" id="PTHR24276">
    <property type="entry name" value="POLYSERASE-RELATED"/>
    <property type="match status" value="1"/>
</dbReference>
<feature type="compositionally biased region" description="Low complexity" evidence="2">
    <location>
        <begin position="152"/>
        <end position="163"/>
    </location>
</feature>
<dbReference type="SMART" id="SM00020">
    <property type="entry name" value="Tryp_SPc"/>
    <property type="match status" value="1"/>
</dbReference>
<dbReference type="SUPFAM" id="SSF50494">
    <property type="entry name" value="Trypsin-like serine proteases"/>
    <property type="match status" value="1"/>
</dbReference>
<gene>
    <name evidence="4" type="ORF">H9L15_12390</name>
</gene>
<evidence type="ECO:0000313" key="4">
    <source>
        <dbReference type="EMBL" id="QNP42852.1"/>
    </source>
</evidence>
<feature type="domain" description="Peptidase S1" evidence="3">
    <location>
        <begin position="14"/>
        <end position="151"/>
    </location>
</feature>
<dbReference type="InterPro" id="IPR043504">
    <property type="entry name" value="Peptidase_S1_PA_chymotrypsin"/>
</dbReference>
<protein>
    <submittedName>
        <fullName evidence="4">Trypsin-like serine protease</fullName>
    </submittedName>
</protein>
<proteinExistence type="predicted"/>
<evidence type="ECO:0000313" key="5">
    <source>
        <dbReference type="Proteomes" id="UP000516134"/>
    </source>
</evidence>
<evidence type="ECO:0000256" key="2">
    <source>
        <dbReference type="SAM" id="MobiDB-lite"/>
    </source>
</evidence>
<dbReference type="PROSITE" id="PS00134">
    <property type="entry name" value="TRYPSIN_HIS"/>
    <property type="match status" value="1"/>
</dbReference>
<dbReference type="InterPro" id="IPR001254">
    <property type="entry name" value="Trypsin_dom"/>
</dbReference>